<keyword evidence="2 15" id="KW-0436">Ligase</keyword>
<dbReference type="Gene3D" id="1.10.3260.10">
    <property type="entry name" value="DNA ligase, ATP-dependent, N-terminal domain"/>
    <property type="match status" value="1"/>
</dbReference>
<evidence type="ECO:0000259" key="14">
    <source>
        <dbReference type="PROSITE" id="PS50160"/>
    </source>
</evidence>
<dbReference type="InterPro" id="IPR012310">
    <property type="entry name" value="DNA_ligase_ATP-dep_cent"/>
</dbReference>
<evidence type="ECO:0000256" key="11">
    <source>
        <dbReference type="ARBA" id="ARBA00023204"/>
    </source>
</evidence>
<dbReference type="PANTHER" id="PTHR45674">
    <property type="entry name" value="DNA LIGASE 1/3 FAMILY MEMBER"/>
    <property type="match status" value="1"/>
</dbReference>
<evidence type="ECO:0000256" key="6">
    <source>
        <dbReference type="ARBA" id="ARBA00022741"/>
    </source>
</evidence>
<feature type="domain" description="ATP-dependent DNA ligase family profile" evidence="14">
    <location>
        <begin position="330"/>
        <end position="454"/>
    </location>
</feature>
<evidence type="ECO:0000256" key="8">
    <source>
        <dbReference type="ARBA" id="ARBA00022840"/>
    </source>
</evidence>
<dbReference type="GO" id="GO:0003677">
    <property type="term" value="F:DNA binding"/>
    <property type="evidence" value="ECO:0007669"/>
    <property type="project" value="InterPro"/>
</dbReference>
<name>A0A938YFM8_9ACTN</name>
<dbReference type="Pfam" id="PF04679">
    <property type="entry name" value="DNA_ligase_A_C"/>
    <property type="match status" value="1"/>
</dbReference>
<keyword evidence="16" id="KW-1185">Reference proteome</keyword>
<dbReference type="PROSITE" id="PS50160">
    <property type="entry name" value="DNA_LIGASE_A3"/>
    <property type="match status" value="1"/>
</dbReference>
<dbReference type="InterPro" id="IPR050191">
    <property type="entry name" value="ATP-dep_DNA_ligase"/>
</dbReference>
<evidence type="ECO:0000256" key="10">
    <source>
        <dbReference type="ARBA" id="ARBA00023172"/>
    </source>
</evidence>
<evidence type="ECO:0000256" key="13">
    <source>
        <dbReference type="ARBA" id="ARBA00034003"/>
    </source>
</evidence>
<sequence>MLSTLAQASAELAATRSRTAKRVVIASVVRQAVLDGADDGAADELRVVVTYLTGSLRQRRTGIGWATLRDAPAPAAAPSLTVGEVDAAFAATAELAGAGSAAARTGAVAALFARATAPEQHLLRGLIAGELRQGALESAVQDGVAAAFGVPVAAVRRAAMLLGSTPEAAALMAGQVPGGAAPDGTADEAAPLADPATVLQALAALRIRVGQPVHPMLAASAPDPAGAVAKTGLPAVVDAKLDGIRIQVHRSGPEVRLFTRSLDEITGRLPEIVAAVRSLDVREVVLDGEVVALDESGRPRAFQEIAARTATGRRHTGVDDTADPAAAELPADPGLPLSLSCFDVLHVDGDDLLDEPLRRRDEVLTRLVPAALRIPRTWAETPEVVEATFLDAVAAGWEGVVVKAPDAGYAAGRRDAGWIKVKPRHTFDLAVVAAEWGYGRRQGWLSNLHLAARDERSGELVMLGKTFKGLTDATLTWQTQQFLAREQRRTKTTVWADPPLVAEIAIDGIQRSPRYPGGIALRFARVLRYRDDKRVDEVDTLQTVLALSGPPAAAGED</sequence>
<dbReference type="GO" id="GO:0006281">
    <property type="term" value="P:DNA repair"/>
    <property type="evidence" value="ECO:0007669"/>
    <property type="project" value="UniProtKB-KW"/>
</dbReference>
<dbReference type="GO" id="GO:0006260">
    <property type="term" value="P:DNA replication"/>
    <property type="evidence" value="ECO:0007669"/>
    <property type="project" value="UniProtKB-KW"/>
</dbReference>
<evidence type="ECO:0000256" key="5">
    <source>
        <dbReference type="ARBA" id="ARBA00022723"/>
    </source>
</evidence>
<dbReference type="Gene3D" id="2.40.50.140">
    <property type="entry name" value="Nucleic acid-binding proteins"/>
    <property type="match status" value="1"/>
</dbReference>
<dbReference type="PANTHER" id="PTHR45674:SF13">
    <property type="entry name" value="DNA LIGASE-RELATED"/>
    <property type="match status" value="1"/>
</dbReference>
<dbReference type="SUPFAM" id="SSF50249">
    <property type="entry name" value="Nucleic acid-binding proteins"/>
    <property type="match status" value="1"/>
</dbReference>
<keyword evidence="4" id="KW-0235">DNA replication</keyword>
<proteinExistence type="predicted"/>
<dbReference type="SUPFAM" id="SSF56091">
    <property type="entry name" value="DNA ligase/mRNA capping enzyme, catalytic domain"/>
    <property type="match status" value="1"/>
</dbReference>
<dbReference type="SUPFAM" id="SSF117018">
    <property type="entry name" value="ATP-dependent DNA ligase DNA-binding domain"/>
    <property type="match status" value="1"/>
</dbReference>
<evidence type="ECO:0000313" key="15">
    <source>
        <dbReference type="EMBL" id="MBM9468703.1"/>
    </source>
</evidence>
<dbReference type="EC" id="6.5.1.1" evidence="1"/>
<dbReference type="Pfam" id="PF01068">
    <property type="entry name" value="DNA_ligase_A_M"/>
    <property type="match status" value="1"/>
</dbReference>
<evidence type="ECO:0000256" key="3">
    <source>
        <dbReference type="ARBA" id="ARBA00022618"/>
    </source>
</evidence>
<dbReference type="GO" id="GO:0006310">
    <property type="term" value="P:DNA recombination"/>
    <property type="evidence" value="ECO:0007669"/>
    <property type="project" value="UniProtKB-KW"/>
</dbReference>
<dbReference type="InterPro" id="IPR012340">
    <property type="entry name" value="NA-bd_OB-fold"/>
</dbReference>
<dbReference type="InterPro" id="IPR016059">
    <property type="entry name" value="DNA_ligase_ATP-dep_CS"/>
</dbReference>
<evidence type="ECO:0000256" key="2">
    <source>
        <dbReference type="ARBA" id="ARBA00022598"/>
    </source>
</evidence>
<dbReference type="EMBL" id="JAERWK010000020">
    <property type="protein sequence ID" value="MBM9468703.1"/>
    <property type="molecule type" value="Genomic_DNA"/>
</dbReference>
<dbReference type="GO" id="GO:0005524">
    <property type="term" value="F:ATP binding"/>
    <property type="evidence" value="ECO:0007669"/>
    <property type="project" value="UniProtKB-KW"/>
</dbReference>
<evidence type="ECO:0000256" key="12">
    <source>
        <dbReference type="ARBA" id="ARBA00023306"/>
    </source>
</evidence>
<dbReference type="CDD" id="cd07901">
    <property type="entry name" value="Adenylation_DNA_ligase_Arch_LigB"/>
    <property type="match status" value="1"/>
</dbReference>
<keyword evidence="8" id="KW-0067">ATP-binding</keyword>
<keyword evidence="5" id="KW-0479">Metal-binding</keyword>
<keyword evidence="9" id="KW-0460">Magnesium</keyword>
<accession>A0A938YFM8</accession>
<evidence type="ECO:0000256" key="9">
    <source>
        <dbReference type="ARBA" id="ARBA00022842"/>
    </source>
</evidence>
<dbReference type="CDD" id="cd07972">
    <property type="entry name" value="OBF_DNA_ligase_Arch_LigB"/>
    <property type="match status" value="1"/>
</dbReference>
<keyword evidence="6" id="KW-0547">Nucleotide-binding</keyword>
<evidence type="ECO:0000256" key="1">
    <source>
        <dbReference type="ARBA" id="ARBA00012727"/>
    </source>
</evidence>
<keyword evidence="12" id="KW-0131">Cell cycle</keyword>
<dbReference type="GO" id="GO:0003910">
    <property type="term" value="F:DNA ligase (ATP) activity"/>
    <property type="evidence" value="ECO:0007669"/>
    <property type="project" value="UniProtKB-EC"/>
</dbReference>
<keyword evidence="10" id="KW-0233">DNA recombination</keyword>
<evidence type="ECO:0000256" key="7">
    <source>
        <dbReference type="ARBA" id="ARBA00022763"/>
    </source>
</evidence>
<evidence type="ECO:0000256" key="4">
    <source>
        <dbReference type="ARBA" id="ARBA00022705"/>
    </source>
</evidence>
<dbReference type="NCBIfam" id="NF002868">
    <property type="entry name" value="PRK03180.1"/>
    <property type="match status" value="1"/>
</dbReference>
<comment type="caution">
    <text evidence="15">The sequence shown here is derived from an EMBL/GenBank/DDBJ whole genome shotgun (WGS) entry which is preliminary data.</text>
</comment>
<keyword evidence="3" id="KW-0132">Cell division</keyword>
<organism evidence="15 16">
    <name type="scientific">Nakamurella leprariae</name>
    <dbReference type="NCBI Taxonomy" id="2803911"/>
    <lineage>
        <taxon>Bacteria</taxon>
        <taxon>Bacillati</taxon>
        <taxon>Actinomycetota</taxon>
        <taxon>Actinomycetes</taxon>
        <taxon>Nakamurellales</taxon>
        <taxon>Nakamurellaceae</taxon>
        <taxon>Nakamurella</taxon>
    </lineage>
</organism>
<protein>
    <recommendedName>
        <fullName evidence="1">DNA ligase (ATP)</fullName>
        <ecNumber evidence="1">6.5.1.1</ecNumber>
    </recommendedName>
</protein>
<reference evidence="15" key="1">
    <citation type="submission" date="2021-01" db="EMBL/GenBank/DDBJ databases">
        <title>YIM 132084 draft genome.</title>
        <authorList>
            <person name="An D."/>
        </authorList>
    </citation>
    <scope>NUCLEOTIDE SEQUENCE</scope>
    <source>
        <strain evidence="15">YIM 132084</strain>
    </source>
</reference>
<dbReference type="AlphaFoldDB" id="A0A938YFM8"/>
<evidence type="ECO:0000313" key="16">
    <source>
        <dbReference type="Proteomes" id="UP000663792"/>
    </source>
</evidence>
<keyword evidence="11" id="KW-0234">DNA repair</keyword>
<dbReference type="GO" id="GO:0051301">
    <property type="term" value="P:cell division"/>
    <property type="evidence" value="ECO:0007669"/>
    <property type="project" value="UniProtKB-KW"/>
</dbReference>
<dbReference type="InterPro" id="IPR012309">
    <property type="entry name" value="DNA_ligase_ATP-dep_C"/>
</dbReference>
<dbReference type="GO" id="GO:0046872">
    <property type="term" value="F:metal ion binding"/>
    <property type="evidence" value="ECO:0007669"/>
    <property type="project" value="UniProtKB-KW"/>
</dbReference>
<comment type="catalytic activity">
    <reaction evidence="13">
        <text>ATP + (deoxyribonucleotide)n-3'-hydroxyl + 5'-phospho-(deoxyribonucleotide)m = (deoxyribonucleotide)n+m + AMP + diphosphate.</text>
        <dbReference type="EC" id="6.5.1.1"/>
    </reaction>
</comment>
<dbReference type="InterPro" id="IPR036599">
    <property type="entry name" value="DNA_ligase_N_sf"/>
</dbReference>
<dbReference type="Proteomes" id="UP000663792">
    <property type="component" value="Unassembled WGS sequence"/>
</dbReference>
<dbReference type="Gene3D" id="3.30.470.30">
    <property type="entry name" value="DNA ligase/mRNA capping enzyme"/>
    <property type="match status" value="1"/>
</dbReference>
<gene>
    <name evidence="15" type="ORF">JL106_15580</name>
</gene>
<keyword evidence="7" id="KW-0227">DNA damage</keyword>
<dbReference type="PROSITE" id="PS00697">
    <property type="entry name" value="DNA_LIGASE_A1"/>
    <property type="match status" value="1"/>
</dbReference>